<feature type="region of interest" description="Disordered" evidence="1">
    <location>
        <begin position="214"/>
        <end position="233"/>
    </location>
</feature>
<dbReference type="EMBL" id="QLMG01000006">
    <property type="protein sequence ID" value="RAK20235.1"/>
    <property type="molecule type" value="Genomic_DNA"/>
</dbReference>
<organism evidence="4 5">
    <name type="scientific">Salipiger aestuarii</name>
    <dbReference type="NCBI Taxonomy" id="568098"/>
    <lineage>
        <taxon>Bacteria</taxon>
        <taxon>Pseudomonadati</taxon>
        <taxon>Pseudomonadota</taxon>
        <taxon>Alphaproteobacteria</taxon>
        <taxon>Rhodobacterales</taxon>
        <taxon>Roseobacteraceae</taxon>
        <taxon>Salipiger</taxon>
    </lineage>
</organism>
<accession>A0A327YKH8</accession>
<dbReference type="PROSITE" id="PS51724">
    <property type="entry name" value="SPOR"/>
    <property type="match status" value="1"/>
</dbReference>
<dbReference type="Pfam" id="PF05036">
    <property type="entry name" value="SPOR"/>
    <property type="match status" value="1"/>
</dbReference>
<keyword evidence="2" id="KW-0812">Transmembrane</keyword>
<feature type="domain" description="SPOR" evidence="3">
    <location>
        <begin position="269"/>
        <end position="354"/>
    </location>
</feature>
<sequence>MADFTYDGPAPDKAQAPRGRKMANLANWAGAAVSLALVAGVGVWGYKLLVRDVAGVPVVMAMEGPMRVTPKDPGGTLADHQGLAVNDVAATGLATPVPDRLMLAPAQPGLSDEDLPHAELPVPVTMPATMPAAVPARGTTGSAEAPQLSETDPPRAVPVTETGEIDILALADQIAAGAAPLGELEDGEDPDMPAIERQMPEIVTDGSDLFPENEDSSDAVYKAPPPGALTRSLRPRDRPAVLTRAPMADQVAALVAAESAGPTDLDPDTLPAGTRLAQLGAYDSPETARKEWDRFSTRFGEFMAGKDRVIERATSGGRVFYRLRAAGFQDLSDARRFCAALVAENTDCIPVTTR</sequence>
<dbReference type="RefSeq" id="WP_111549849.1">
    <property type="nucleotide sequence ID" value="NZ_LIQE01000007.1"/>
</dbReference>
<evidence type="ECO:0000259" key="3">
    <source>
        <dbReference type="PROSITE" id="PS51724"/>
    </source>
</evidence>
<keyword evidence="2" id="KW-0472">Membrane</keyword>
<dbReference type="InterPro" id="IPR036680">
    <property type="entry name" value="SPOR-like_sf"/>
</dbReference>
<protein>
    <submittedName>
        <fullName evidence="4">Sporulation related protein</fullName>
    </submittedName>
</protein>
<dbReference type="AlphaFoldDB" id="A0A327YKH8"/>
<gene>
    <name evidence="4" type="ORF">ATI53_100612</name>
</gene>
<evidence type="ECO:0000313" key="4">
    <source>
        <dbReference type="EMBL" id="RAK20235.1"/>
    </source>
</evidence>
<dbReference type="Gene3D" id="3.30.70.1070">
    <property type="entry name" value="Sporulation related repeat"/>
    <property type="match status" value="1"/>
</dbReference>
<keyword evidence="5" id="KW-1185">Reference proteome</keyword>
<comment type="caution">
    <text evidence="4">The sequence shown here is derived from an EMBL/GenBank/DDBJ whole genome shotgun (WGS) entry which is preliminary data.</text>
</comment>
<name>A0A327YKH8_9RHOB</name>
<feature type="region of interest" description="Disordered" evidence="1">
    <location>
        <begin position="135"/>
        <end position="158"/>
    </location>
</feature>
<reference evidence="4 5" key="1">
    <citation type="submission" date="2018-06" db="EMBL/GenBank/DDBJ databases">
        <title>Genomic Encyclopedia of Archaeal and Bacterial Type Strains, Phase II (KMG-II): from individual species to whole genera.</title>
        <authorList>
            <person name="Goeker M."/>
        </authorList>
    </citation>
    <scope>NUCLEOTIDE SEQUENCE [LARGE SCALE GENOMIC DNA]</scope>
    <source>
        <strain evidence="4 5">DSM 22011</strain>
    </source>
</reference>
<evidence type="ECO:0000256" key="1">
    <source>
        <dbReference type="SAM" id="MobiDB-lite"/>
    </source>
</evidence>
<proteinExistence type="predicted"/>
<evidence type="ECO:0000313" key="5">
    <source>
        <dbReference type="Proteomes" id="UP000249165"/>
    </source>
</evidence>
<dbReference type="OrthoDB" id="8479416at2"/>
<dbReference type="InterPro" id="IPR007730">
    <property type="entry name" value="SPOR-like_dom"/>
</dbReference>
<keyword evidence="2" id="KW-1133">Transmembrane helix</keyword>
<dbReference type="Proteomes" id="UP000249165">
    <property type="component" value="Unassembled WGS sequence"/>
</dbReference>
<dbReference type="GO" id="GO:0042834">
    <property type="term" value="F:peptidoglycan binding"/>
    <property type="evidence" value="ECO:0007669"/>
    <property type="project" value="InterPro"/>
</dbReference>
<feature type="transmembrane region" description="Helical" evidence="2">
    <location>
        <begin position="25"/>
        <end position="46"/>
    </location>
</feature>
<evidence type="ECO:0000256" key="2">
    <source>
        <dbReference type="SAM" id="Phobius"/>
    </source>
</evidence>